<sequence>MNKKILLLVPNDYQLYKLVQKNIEDIGFDVTVILHNSVKFKYKSIFQRLYKLFRKLSDGNNSYKQELIIKYSSEQLINRIEAFDMFDYCLVFRADFFHIDVLNAAKRKSKWITSYHYDGLKRNPSIFERISIFDKFYVFDKEDVMKTDVVRTYLSHNFYFDFDQGHKEAIHDAYFLGYYSESREYFLLSLFHILNRIYSRVKFQIVFPPEQLKHVKKYTEYGVECLKRVVPFGDYLDRVERSNIIVDFLIGDHNGLSFRIFEGLKYSKKVITTNPNVVKYDFYHPNNFYVLNESSLDEKQLLDFLDLPYVKIADNIRQQYSFTSWFNQMIAM</sequence>
<proteinExistence type="predicted"/>
<accession>A0A562MAR8</accession>
<evidence type="ECO:0000313" key="2">
    <source>
        <dbReference type="Proteomes" id="UP000315908"/>
    </source>
</evidence>
<evidence type="ECO:0008006" key="3">
    <source>
        <dbReference type="Google" id="ProtNLM"/>
    </source>
</evidence>
<dbReference type="Proteomes" id="UP000315908">
    <property type="component" value="Unassembled WGS sequence"/>
</dbReference>
<comment type="caution">
    <text evidence="1">The sequence shown here is derived from an EMBL/GenBank/DDBJ whole genome shotgun (WGS) entry which is preliminary data.</text>
</comment>
<gene>
    <name evidence="1" type="ORF">IQ31_03972</name>
</gene>
<protein>
    <recommendedName>
        <fullName evidence="3">Lipopolysaccharide biosynthesis protein</fullName>
    </recommendedName>
</protein>
<dbReference type="RefSeq" id="WP_145329366.1">
    <property type="nucleotide sequence ID" value="NZ_JBPFPW010000017.1"/>
</dbReference>
<dbReference type="OrthoDB" id="3251881at2"/>
<evidence type="ECO:0000313" key="1">
    <source>
        <dbReference type="EMBL" id="TWI16993.1"/>
    </source>
</evidence>
<dbReference type="AlphaFoldDB" id="A0A562MAR8"/>
<reference evidence="1 2" key="1">
    <citation type="journal article" date="2015" name="Stand. Genomic Sci.">
        <title>Genomic Encyclopedia of Bacterial and Archaeal Type Strains, Phase III: the genomes of soil and plant-associated and newly described type strains.</title>
        <authorList>
            <person name="Whitman W.B."/>
            <person name="Woyke T."/>
            <person name="Klenk H.P."/>
            <person name="Zhou Y."/>
            <person name="Lilburn T.G."/>
            <person name="Beck B.J."/>
            <person name="De Vos P."/>
            <person name="Vandamme P."/>
            <person name="Eisen J.A."/>
            <person name="Garrity G."/>
            <person name="Hugenholtz P."/>
            <person name="Kyrpides N.C."/>
        </authorList>
    </citation>
    <scope>NUCLEOTIDE SEQUENCE [LARGE SCALE GENOMIC DNA]</scope>
    <source>
        <strain evidence="1 2">CGMCC 1.6855</strain>
    </source>
</reference>
<dbReference type="EMBL" id="VLKR01000024">
    <property type="protein sequence ID" value="TWI16993.1"/>
    <property type="molecule type" value="Genomic_DNA"/>
</dbReference>
<name>A0A562MAR8_9SPHI</name>
<organism evidence="1 2">
    <name type="scientific">Sphingobacterium siyangense</name>
    <dbReference type="NCBI Taxonomy" id="459529"/>
    <lineage>
        <taxon>Bacteria</taxon>
        <taxon>Pseudomonadati</taxon>
        <taxon>Bacteroidota</taxon>
        <taxon>Sphingobacteriia</taxon>
        <taxon>Sphingobacteriales</taxon>
        <taxon>Sphingobacteriaceae</taxon>
        <taxon>Sphingobacterium</taxon>
    </lineage>
</organism>